<dbReference type="SUPFAM" id="SSF56235">
    <property type="entry name" value="N-terminal nucleophile aminohydrolases (Ntn hydrolases)"/>
    <property type="match status" value="1"/>
</dbReference>
<dbReference type="GO" id="GO:0103068">
    <property type="term" value="F:leukotriene C4 gamma-glutamyl transferase activity"/>
    <property type="evidence" value="ECO:0007669"/>
    <property type="project" value="UniProtKB-EC"/>
</dbReference>
<dbReference type="Pfam" id="PF01019">
    <property type="entry name" value="G_glu_transpept"/>
    <property type="match status" value="1"/>
</dbReference>
<dbReference type="InterPro" id="IPR029055">
    <property type="entry name" value="Ntn_hydrolases_N"/>
</dbReference>
<dbReference type="InterPro" id="IPR052896">
    <property type="entry name" value="GGT-like_enzyme"/>
</dbReference>
<proteinExistence type="predicted"/>
<dbReference type="Gene3D" id="1.10.246.130">
    <property type="match status" value="1"/>
</dbReference>
<evidence type="ECO:0000313" key="1">
    <source>
        <dbReference type="EMBL" id="VYT22449.1"/>
    </source>
</evidence>
<dbReference type="InterPro" id="IPR043138">
    <property type="entry name" value="GGT_lsub"/>
</dbReference>
<accession>A0A6N2UWF0</accession>
<dbReference type="EC" id="2.3.2.2" evidence="1"/>
<dbReference type="PRINTS" id="PR01210">
    <property type="entry name" value="GGTRANSPTASE"/>
</dbReference>
<keyword evidence="1" id="KW-0808">Transferase</keyword>
<name>A0A6N2UWF0_9FIRM</name>
<reference evidence="1" key="1">
    <citation type="submission" date="2019-11" db="EMBL/GenBank/DDBJ databases">
        <authorList>
            <person name="Feng L."/>
        </authorList>
    </citation>
    <scope>NUCLEOTIDE SEQUENCE</scope>
    <source>
        <strain evidence="1">AundefinedLFYP135</strain>
    </source>
</reference>
<protein>
    <submittedName>
        <fullName evidence="1">Gamma-glutamyltransferase YwrD</fullName>
        <ecNumber evidence="1">2.3.2.2</ecNumber>
    </submittedName>
</protein>
<keyword evidence="1" id="KW-0012">Acyltransferase</keyword>
<dbReference type="PANTHER" id="PTHR43881:SF1">
    <property type="entry name" value="GAMMA-GLUTAMYLTRANSPEPTIDASE (AFU_ORTHOLOGUE AFUA_4G13580)"/>
    <property type="match status" value="1"/>
</dbReference>
<dbReference type="Gene3D" id="3.60.20.40">
    <property type="match status" value="1"/>
</dbReference>
<sequence length="540" mass="58729">MEFQFDPQKYQYASRRKLTYGTKGMVCTAQPLAAQAGLDIIKAGGNAVDAAIATAACLTVVEPTANGIGSDCFALVWMKDENKLFGLNGSGPAPMGISAEALREQGLKEVPMYGWTPVNVPGTPSGWAELSKRFGKLPLSQVLEPAARYAEEGHAVAPTVSYAWKGALQKFTPIFGDQPCHKGWFGTFIKDGKAPEPGDVFVSQGHADTLREIGRTNAESFYRGALADKIDAFSRETGGYLRKSDLEAYRAEWVEPITTNYKGYDVWEIPPNGHGIVALMALNILEGMDISGYDRGDATHKMIEAMKLAFVDGMHYVTDPRYMGVTPAELLSKEYAAKRRELISDTALLPEHGDPHCGGTVYLCTADGEGNMVSYIQSNYRGFGSGVVVPGTGIALNDRGNNFTLDENHFNCLAPGKKPYHTIIPGFLTKDGKAVGPFGVMGGFMQPQGHLQVVTDTVDFLMNPQDALDAPRWQWVGGKEIHVEQNFPEAITKELIRRGHDVKVQAEETSFGRGEIIWRNDEGVLVGATEPRADGVVAAW</sequence>
<organism evidence="1">
    <name type="scientific">uncultured Anaerotruncus sp</name>
    <dbReference type="NCBI Taxonomy" id="905011"/>
    <lineage>
        <taxon>Bacteria</taxon>
        <taxon>Bacillati</taxon>
        <taxon>Bacillota</taxon>
        <taxon>Clostridia</taxon>
        <taxon>Eubacteriales</taxon>
        <taxon>Oscillospiraceae</taxon>
        <taxon>Anaerotruncus</taxon>
        <taxon>environmental samples</taxon>
    </lineage>
</organism>
<dbReference type="EMBL" id="CACRSL010000005">
    <property type="protein sequence ID" value="VYT22449.1"/>
    <property type="molecule type" value="Genomic_DNA"/>
</dbReference>
<gene>
    <name evidence="1" type="primary">ywrD_2</name>
    <name evidence="1" type="ORF">AULFYP135_02129</name>
</gene>
<dbReference type="PANTHER" id="PTHR43881">
    <property type="entry name" value="GAMMA-GLUTAMYLTRANSPEPTIDASE (AFU_ORTHOLOGUE AFUA_4G13580)"/>
    <property type="match status" value="1"/>
</dbReference>
<dbReference type="AlphaFoldDB" id="A0A6N2UWF0"/>
<dbReference type="InterPro" id="IPR043137">
    <property type="entry name" value="GGT_ssub_C"/>
</dbReference>